<comment type="caution">
    <text evidence="1">The sequence shown here is derived from an EMBL/GenBank/DDBJ whole genome shotgun (WGS) entry which is preliminary data.</text>
</comment>
<protein>
    <submittedName>
        <fullName evidence="1">Uncharacterized protein</fullName>
    </submittedName>
</protein>
<evidence type="ECO:0000313" key="1">
    <source>
        <dbReference type="EMBL" id="KPX27895.1"/>
    </source>
</evidence>
<dbReference type="EMBL" id="LJQI01000226">
    <property type="protein sequence ID" value="KPX27895.1"/>
    <property type="molecule type" value="Genomic_DNA"/>
</dbReference>
<gene>
    <name evidence="1" type="ORF">ALO70_01065</name>
    <name evidence="2" type="ORF">ALQ86_00445</name>
</gene>
<evidence type="ECO:0000313" key="4">
    <source>
        <dbReference type="Proteomes" id="UP000272627"/>
    </source>
</evidence>
<dbReference type="EMBL" id="RBOA01000066">
    <property type="protein sequence ID" value="RMM03328.1"/>
    <property type="molecule type" value="Genomic_DNA"/>
</dbReference>
<evidence type="ECO:0000313" key="3">
    <source>
        <dbReference type="Proteomes" id="UP000050490"/>
    </source>
</evidence>
<reference evidence="2 4" key="2">
    <citation type="submission" date="2018-08" db="EMBL/GenBank/DDBJ databases">
        <title>Recombination of ecologically and evolutionarily significant loci maintains genetic cohesion in the Pseudomonas syringae species complex.</title>
        <authorList>
            <person name="Dillon M."/>
            <person name="Thakur S."/>
            <person name="Almeida R.N.D."/>
            <person name="Weir B.S."/>
            <person name="Guttman D.S."/>
        </authorList>
    </citation>
    <scope>NUCLEOTIDE SEQUENCE [LARGE SCALE GENOMIC DNA]</scope>
    <source>
        <strain evidence="2 4">ICMP 8636</strain>
    </source>
</reference>
<proteinExistence type="predicted"/>
<organism evidence="1 3">
    <name type="scientific">Pseudomonas amygdali pv. eriobotryae</name>
    <dbReference type="NCBI Taxonomy" id="129137"/>
    <lineage>
        <taxon>Bacteria</taxon>
        <taxon>Pseudomonadati</taxon>
        <taxon>Pseudomonadota</taxon>
        <taxon>Gammaproteobacteria</taxon>
        <taxon>Pseudomonadales</taxon>
        <taxon>Pseudomonadaceae</taxon>
        <taxon>Pseudomonas</taxon>
        <taxon>Pseudomonas amygdali</taxon>
    </lineage>
</organism>
<accession>A0A0N8RH61</accession>
<name>A0A0N8RH61_PSEA0</name>
<sequence length="68" mass="7701">MKGCPFMEISADGSLRKAGHFTYNRPLVKYAARVLFRLAIALDQKRPPGGQHFQSVVTLRHTWRTGES</sequence>
<dbReference type="Proteomes" id="UP000272627">
    <property type="component" value="Unassembled WGS sequence"/>
</dbReference>
<reference evidence="1 3" key="1">
    <citation type="submission" date="2015-09" db="EMBL/GenBank/DDBJ databases">
        <title>Genome announcement of multiple Pseudomonas syringae strains.</title>
        <authorList>
            <person name="Thakur S."/>
            <person name="Wang P.W."/>
            <person name="Gong Y."/>
            <person name="Weir B.S."/>
            <person name="Guttman D.S."/>
        </authorList>
    </citation>
    <scope>NUCLEOTIDE SEQUENCE [LARGE SCALE GENOMIC DNA]</scope>
    <source>
        <strain evidence="1 3">ICMP4455</strain>
    </source>
</reference>
<evidence type="ECO:0000313" key="2">
    <source>
        <dbReference type="EMBL" id="RMM03328.1"/>
    </source>
</evidence>
<dbReference type="AlphaFoldDB" id="A0A0N8RH61"/>
<dbReference type="PATRIC" id="fig|129137.4.peg.1583"/>
<dbReference type="Proteomes" id="UP000050490">
    <property type="component" value="Unassembled WGS sequence"/>
</dbReference>